<gene>
    <name evidence="1" type="ORF">A3B37_02290</name>
</gene>
<evidence type="ECO:0000313" key="1">
    <source>
        <dbReference type="EMBL" id="OHA09370.1"/>
    </source>
</evidence>
<evidence type="ECO:0000313" key="2">
    <source>
        <dbReference type="Proteomes" id="UP000176705"/>
    </source>
</evidence>
<comment type="caution">
    <text evidence="1">The sequence shown here is derived from an EMBL/GenBank/DDBJ whole genome shotgun (WGS) entry which is preliminary data.</text>
</comment>
<reference evidence="1 2" key="1">
    <citation type="journal article" date="2016" name="Nat. Commun.">
        <title>Thousands of microbial genomes shed light on interconnected biogeochemical processes in an aquifer system.</title>
        <authorList>
            <person name="Anantharaman K."/>
            <person name="Brown C.T."/>
            <person name="Hug L.A."/>
            <person name="Sharon I."/>
            <person name="Castelle C.J."/>
            <person name="Probst A.J."/>
            <person name="Thomas B.C."/>
            <person name="Singh A."/>
            <person name="Wilkins M.J."/>
            <person name="Karaoz U."/>
            <person name="Brodie E.L."/>
            <person name="Williams K.H."/>
            <person name="Hubbard S.S."/>
            <person name="Banfield J.F."/>
        </authorList>
    </citation>
    <scope>NUCLEOTIDE SEQUENCE [LARGE SCALE GENOMIC DNA]</scope>
</reference>
<proteinExistence type="predicted"/>
<organism evidence="1 2">
    <name type="scientific">Candidatus Sungbacteria bacterium RIFCSPLOWO2_01_FULL_59_16</name>
    <dbReference type="NCBI Taxonomy" id="1802280"/>
    <lineage>
        <taxon>Bacteria</taxon>
        <taxon>Candidatus Sungiibacteriota</taxon>
    </lineage>
</organism>
<protein>
    <submittedName>
        <fullName evidence="1">Uncharacterized protein</fullName>
    </submittedName>
</protein>
<dbReference type="AlphaFoldDB" id="A0A1G2LCN8"/>
<dbReference type="EMBL" id="MHQS01000003">
    <property type="protein sequence ID" value="OHA09370.1"/>
    <property type="molecule type" value="Genomic_DNA"/>
</dbReference>
<dbReference type="Proteomes" id="UP000176705">
    <property type="component" value="Unassembled WGS sequence"/>
</dbReference>
<name>A0A1G2LCN8_9BACT</name>
<accession>A0A1G2LCN8</accession>
<sequence>MTEAMVGIRVMMEHSCQILFQNIFRARRLILTVRETPIKVTIIGSVTIRVLRFVPELHR</sequence>